<dbReference type="SUPFAM" id="SSF53649">
    <property type="entry name" value="Alkaline phosphatase-like"/>
    <property type="match status" value="1"/>
</dbReference>
<protein>
    <recommendedName>
        <fullName evidence="3">DUF1501 domain-containing protein</fullName>
    </recommendedName>
</protein>
<organism evidence="1 2">
    <name type="scientific">Lignipirellula cremea</name>
    <dbReference type="NCBI Taxonomy" id="2528010"/>
    <lineage>
        <taxon>Bacteria</taxon>
        <taxon>Pseudomonadati</taxon>
        <taxon>Planctomycetota</taxon>
        <taxon>Planctomycetia</taxon>
        <taxon>Pirellulales</taxon>
        <taxon>Pirellulaceae</taxon>
        <taxon>Lignipirellula</taxon>
    </lineage>
</organism>
<dbReference type="PANTHER" id="PTHR43737:SF1">
    <property type="entry name" value="DUF1501 DOMAIN-CONTAINING PROTEIN"/>
    <property type="match status" value="1"/>
</dbReference>
<dbReference type="InterPro" id="IPR010869">
    <property type="entry name" value="DUF1501"/>
</dbReference>
<accession>A0A518DZ43</accession>
<evidence type="ECO:0000313" key="2">
    <source>
        <dbReference type="Proteomes" id="UP000317648"/>
    </source>
</evidence>
<dbReference type="InterPro" id="IPR017850">
    <property type="entry name" value="Alkaline_phosphatase_core_sf"/>
</dbReference>
<dbReference type="OrthoDB" id="127333at2"/>
<dbReference type="Pfam" id="PF07394">
    <property type="entry name" value="DUF1501"/>
    <property type="match status" value="1"/>
</dbReference>
<name>A0A518DZ43_9BACT</name>
<sequence>MDWRRRNFIKAALGGLAGLSAADVFRARATAAEQGKSVGRKSVILLWMAGGPSQIDTWDPKPDRPLENRGPFAPIATAVPGVFVCEHLPRQAAMLDKFTIIRSVDCAGSDHSPSAVLQTGNRQARPATNPRGSLYPAIGSFVAKFKGPNQPGMPPYVAFNRDPDHVPGGGYLGMQYDPLNGHRAAGLPDYSGFGRLIGYRAQVDEAMHFQLPEGVGKRRMLERRNLSGSLDRVRADLDLTGTMDAMDHFQQQAVEMILGGRAQAGFDISREPQAVRDRYGKHLWCQQALLARRLVEAGVSFVTIDLSLGVNAGDWDSHGREHAFGGIVTSPDERWGTKGLQPLLPVFDHLITTLVADLEERSMLDDVLILALGDFGRDPVIGTQGGFTGGRNHWPRVMSMCLAGGGLNHGQVIGSSDAPGGEIKDRPVTPADLAATIYRHMGVPLDATYLDNSGRPNFIVDENGQPISELF</sequence>
<dbReference type="PANTHER" id="PTHR43737">
    <property type="entry name" value="BLL7424 PROTEIN"/>
    <property type="match status" value="1"/>
</dbReference>
<proteinExistence type="predicted"/>
<dbReference type="EMBL" id="CP036433">
    <property type="protein sequence ID" value="QDU97117.1"/>
    <property type="molecule type" value="Genomic_DNA"/>
</dbReference>
<reference evidence="1 2" key="1">
    <citation type="submission" date="2019-02" db="EMBL/GenBank/DDBJ databases">
        <title>Deep-cultivation of Planctomycetes and their phenomic and genomic characterization uncovers novel biology.</title>
        <authorList>
            <person name="Wiegand S."/>
            <person name="Jogler M."/>
            <person name="Boedeker C."/>
            <person name="Pinto D."/>
            <person name="Vollmers J."/>
            <person name="Rivas-Marin E."/>
            <person name="Kohn T."/>
            <person name="Peeters S.H."/>
            <person name="Heuer A."/>
            <person name="Rast P."/>
            <person name="Oberbeckmann S."/>
            <person name="Bunk B."/>
            <person name="Jeske O."/>
            <person name="Meyerdierks A."/>
            <person name="Storesund J.E."/>
            <person name="Kallscheuer N."/>
            <person name="Luecker S."/>
            <person name="Lage O.M."/>
            <person name="Pohl T."/>
            <person name="Merkel B.J."/>
            <person name="Hornburger P."/>
            <person name="Mueller R.-W."/>
            <person name="Bruemmer F."/>
            <person name="Labrenz M."/>
            <person name="Spormann A.M."/>
            <person name="Op den Camp H."/>
            <person name="Overmann J."/>
            <person name="Amann R."/>
            <person name="Jetten M.S.M."/>
            <person name="Mascher T."/>
            <person name="Medema M.H."/>
            <person name="Devos D.P."/>
            <person name="Kaster A.-K."/>
            <person name="Ovreas L."/>
            <person name="Rohde M."/>
            <person name="Galperin M.Y."/>
            <person name="Jogler C."/>
        </authorList>
    </citation>
    <scope>NUCLEOTIDE SEQUENCE [LARGE SCALE GENOMIC DNA]</scope>
    <source>
        <strain evidence="1 2">Pla85_3_4</strain>
    </source>
</reference>
<dbReference type="PROSITE" id="PS51318">
    <property type="entry name" value="TAT"/>
    <property type="match status" value="1"/>
</dbReference>
<evidence type="ECO:0008006" key="3">
    <source>
        <dbReference type="Google" id="ProtNLM"/>
    </source>
</evidence>
<dbReference type="RefSeq" id="WP_145055910.1">
    <property type="nucleotide sequence ID" value="NZ_CP036433.1"/>
</dbReference>
<dbReference type="AlphaFoldDB" id="A0A518DZ43"/>
<dbReference type="KEGG" id="lcre:Pla8534_49620"/>
<gene>
    <name evidence="1" type="ORF">Pla8534_49620</name>
</gene>
<keyword evidence="2" id="KW-1185">Reference proteome</keyword>
<evidence type="ECO:0000313" key="1">
    <source>
        <dbReference type="EMBL" id="QDU97117.1"/>
    </source>
</evidence>
<dbReference type="Proteomes" id="UP000317648">
    <property type="component" value="Chromosome"/>
</dbReference>
<dbReference type="InterPro" id="IPR006311">
    <property type="entry name" value="TAT_signal"/>
</dbReference>